<sequence>MIGPIWIILHCHN</sequence>
<evidence type="ECO:0000313" key="2">
    <source>
        <dbReference type="Proteomes" id="UP001607302"/>
    </source>
</evidence>
<keyword evidence="2" id="KW-1185">Reference proteome</keyword>
<gene>
    <name evidence="1" type="ORF">V1478_000226</name>
</gene>
<dbReference type="EMBL" id="JAUDFV010000020">
    <property type="protein sequence ID" value="KAL2740085.1"/>
    <property type="molecule type" value="Genomic_DNA"/>
</dbReference>
<proteinExistence type="predicted"/>
<accession>A0ABD2C4X0</accession>
<name>A0ABD2C4X0_VESSQ</name>
<reference evidence="1 2" key="1">
    <citation type="journal article" date="2024" name="Ann. Entomol. Soc. Am.">
        <title>Genomic analyses of the southern and eastern yellowjacket wasps (Hymenoptera: Vespidae) reveal evolutionary signatures of social life.</title>
        <authorList>
            <person name="Catto M.A."/>
            <person name="Caine P.B."/>
            <person name="Orr S.E."/>
            <person name="Hunt B.G."/>
            <person name="Goodisman M.A.D."/>
        </authorList>
    </citation>
    <scope>NUCLEOTIDE SEQUENCE [LARGE SCALE GENOMIC DNA]</scope>
    <source>
        <strain evidence="1">233</strain>
        <tissue evidence="1">Head and thorax</tissue>
    </source>
</reference>
<protein>
    <submittedName>
        <fullName evidence="1">Uncharacterized protein</fullName>
    </submittedName>
</protein>
<comment type="caution">
    <text evidence="1">The sequence shown here is derived from an EMBL/GenBank/DDBJ whole genome shotgun (WGS) entry which is preliminary data.</text>
</comment>
<evidence type="ECO:0000313" key="1">
    <source>
        <dbReference type="EMBL" id="KAL2740085.1"/>
    </source>
</evidence>
<dbReference type="Proteomes" id="UP001607302">
    <property type="component" value="Unassembled WGS sequence"/>
</dbReference>
<organism evidence="1 2">
    <name type="scientific">Vespula squamosa</name>
    <name type="common">Southern yellow jacket</name>
    <name type="synonym">Wasp</name>
    <dbReference type="NCBI Taxonomy" id="30214"/>
    <lineage>
        <taxon>Eukaryota</taxon>
        <taxon>Metazoa</taxon>
        <taxon>Ecdysozoa</taxon>
        <taxon>Arthropoda</taxon>
        <taxon>Hexapoda</taxon>
        <taxon>Insecta</taxon>
        <taxon>Pterygota</taxon>
        <taxon>Neoptera</taxon>
        <taxon>Endopterygota</taxon>
        <taxon>Hymenoptera</taxon>
        <taxon>Apocrita</taxon>
        <taxon>Aculeata</taxon>
        <taxon>Vespoidea</taxon>
        <taxon>Vespidae</taxon>
        <taxon>Vespinae</taxon>
        <taxon>Vespula</taxon>
    </lineage>
</organism>